<organism evidence="8 9">
    <name type="scientific">Tanacetum coccineum</name>
    <dbReference type="NCBI Taxonomy" id="301880"/>
    <lineage>
        <taxon>Eukaryota</taxon>
        <taxon>Viridiplantae</taxon>
        <taxon>Streptophyta</taxon>
        <taxon>Embryophyta</taxon>
        <taxon>Tracheophyta</taxon>
        <taxon>Spermatophyta</taxon>
        <taxon>Magnoliopsida</taxon>
        <taxon>eudicotyledons</taxon>
        <taxon>Gunneridae</taxon>
        <taxon>Pentapetalae</taxon>
        <taxon>asterids</taxon>
        <taxon>campanulids</taxon>
        <taxon>Asterales</taxon>
        <taxon>Asteraceae</taxon>
        <taxon>Asteroideae</taxon>
        <taxon>Anthemideae</taxon>
        <taxon>Anthemidinae</taxon>
        <taxon>Tanacetum</taxon>
    </lineage>
</organism>
<name>A0ABQ5BVP5_9ASTR</name>
<accession>A0ABQ5BVP5</accession>
<evidence type="ECO:0000313" key="9">
    <source>
        <dbReference type="Proteomes" id="UP001151760"/>
    </source>
</evidence>
<keyword evidence="3" id="KW-0540">Nuclease</keyword>
<gene>
    <name evidence="8" type="ORF">Tco_0877055</name>
</gene>
<keyword evidence="2" id="KW-0548">Nucleotidyltransferase</keyword>
<keyword evidence="1" id="KW-0808">Transferase</keyword>
<evidence type="ECO:0000256" key="2">
    <source>
        <dbReference type="ARBA" id="ARBA00022695"/>
    </source>
</evidence>
<keyword evidence="6 8" id="KW-0695">RNA-directed DNA polymerase</keyword>
<evidence type="ECO:0000256" key="4">
    <source>
        <dbReference type="ARBA" id="ARBA00022759"/>
    </source>
</evidence>
<dbReference type="SUPFAM" id="SSF56672">
    <property type="entry name" value="DNA/RNA polymerases"/>
    <property type="match status" value="1"/>
</dbReference>
<evidence type="ECO:0000313" key="8">
    <source>
        <dbReference type="EMBL" id="GJT18349.1"/>
    </source>
</evidence>
<sequence length="518" mass="60233">MLKGCPVFLAHVTTKEVEDKSEKRRLEDVPIVHDFLDVFPEDLSGLPPTRQVEFQIDLVPGAAPVARAPYRLAPSEMKELSEQLKELSNKGFIRPSSSPWGAPELNKLTVKNRYPLPRIDDLFDQLQGSSVYSKIDLRSGYHQLRVREEDIPNTAFRTRYGHYEFQVMPFGLTNAPAVFMDLMNRVCKPYLDKFVIVFIDDILIYSKNKQEHEENLKLMLELLKKEELYAKFSKCEFWIPKVQFLGYVIDSHGLVGYYRRFIEGFSKIAKPMTKLTQKKVKFEWGDKQETTFQLLKQKLCSAPILALPEGSKYFILKIHEKNYTTHDLELGAVVFSLKLWRYYLYGTKCTVFTYHKSLQHILNQKELNMRQRRWLELLSDYDCEIHYHPGKANVVADALSRKEREPPLRVRVLVKTIGLNLPKQILDAQTEAHKPENIKNEDVGGMLVKNSKDPEKFRTEKLEPRADGTLCFNGRSWLPCYGDLRIVIMHDPPRSKINHPSGSEKMYQDMKSYIRGPN</sequence>
<evidence type="ECO:0000259" key="7">
    <source>
        <dbReference type="PROSITE" id="PS50878"/>
    </source>
</evidence>
<feature type="domain" description="Reverse transcriptase" evidence="7">
    <location>
        <begin position="1"/>
        <end position="249"/>
    </location>
</feature>
<evidence type="ECO:0000256" key="3">
    <source>
        <dbReference type="ARBA" id="ARBA00022722"/>
    </source>
</evidence>
<dbReference type="Gene3D" id="3.10.10.10">
    <property type="entry name" value="HIV Type 1 Reverse Transcriptase, subunit A, domain 1"/>
    <property type="match status" value="2"/>
</dbReference>
<dbReference type="InterPro" id="IPR000477">
    <property type="entry name" value="RT_dom"/>
</dbReference>
<evidence type="ECO:0000256" key="5">
    <source>
        <dbReference type="ARBA" id="ARBA00022801"/>
    </source>
</evidence>
<keyword evidence="9" id="KW-1185">Reference proteome</keyword>
<dbReference type="InterPro" id="IPR041373">
    <property type="entry name" value="RT_RNaseH"/>
</dbReference>
<dbReference type="Pfam" id="PF00078">
    <property type="entry name" value="RVT_1"/>
    <property type="match status" value="1"/>
</dbReference>
<evidence type="ECO:0000256" key="6">
    <source>
        <dbReference type="ARBA" id="ARBA00022918"/>
    </source>
</evidence>
<dbReference type="InterPro" id="IPR043128">
    <property type="entry name" value="Rev_trsase/Diguanyl_cyclase"/>
</dbReference>
<dbReference type="GO" id="GO:0003964">
    <property type="term" value="F:RNA-directed DNA polymerase activity"/>
    <property type="evidence" value="ECO:0007669"/>
    <property type="project" value="UniProtKB-KW"/>
</dbReference>
<dbReference type="PANTHER" id="PTHR24559:SF427">
    <property type="entry name" value="RNA-DIRECTED DNA POLYMERASE"/>
    <property type="match status" value="1"/>
</dbReference>
<proteinExistence type="predicted"/>
<dbReference type="Gene3D" id="3.30.70.270">
    <property type="match status" value="2"/>
</dbReference>
<dbReference type="InterPro" id="IPR053134">
    <property type="entry name" value="RNA-dir_DNA_polymerase"/>
</dbReference>
<dbReference type="PROSITE" id="PS50878">
    <property type="entry name" value="RT_POL"/>
    <property type="match status" value="1"/>
</dbReference>
<evidence type="ECO:0000256" key="1">
    <source>
        <dbReference type="ARBA" id="ARBA00022679"/>
    </source>
</evidence>
<reference evidence="8" key="1">
    <citation type="journal article" date="2022" name="Int. J. Mol. Sci.">
        <title>Draft Genome of Tanacetum Coccineum: Genomic Comparison of Closely Related Tanacetum-Family Plants.</title>
        <authorList>
            <person name="Yamashiro T."/>
            <person name="Shiraishi A."/>
            <person name="Nakayama K."/>
            <person name="Satake H."/>
        </authorList>
    </citation>
    <scope>NUCLEOTIDE SEQUENCE</scope>
</reference>
<protein>
    <submittedName>
        <fullName evidence="8">Reverse transcriptase domain-containing protein</fullName>
    </submittedName>
</protein>
<dbReference type="Proteomes" id="UP001151760">
    <property type="component" value="Unassembled WGS sequence"/>
</dbReference>
<dbReference type="EMBL" id="BQNB010013630">
    <property type="protein sequence ID" value="GJT18349.1"/>
    <property type="molecule type" value="Genomic_DNA"/>
</dbReference>
<keyword evidence="4" id="KW-0255">Endonuclease</keyword>
<keyword evidence="5" id="KW-0378">Hydrolase</keyword>
<comment type="caution">
    <text evidence="8">The sequence shown here is derived from an EMBL/GenBank/DDBJ whole genome shotgun (WGS) entry which is preliminary data.</text>
</comment>
<dbReference type="Pfam" id="PF17917">
    <property type="entry name" value="RT_RNaseH"/>
    <property type="match status" value="1"/>
</dbReference>
<dbReference type="InterPro" id="IPR043502">
    <property type="entry name" value="DNA/RNA_pol_sf"/>
</dbReference>
<reference evidence="8" key="2">
    <citation type="submission" date="2022-01" db="EMBL/GenBank/DDBJ databases">
        <authorList>
            <person name="Yamashiro T."/>
            <person name="Shiraishi A."/>
            <person name="Satake H."/>
            <person name="Nakayama K."/>
        </authorList>
    </citation>
    <scope>NUCLEOTIDE SEQUENCE</scope>
</reference>
<dbReference type="CDD" id="cd09274">
    <property type="entry name" value="RNase_HI_RT_Ty3"/>
    <property type="match status" value="1"/>
</dbReference>
<dbReference type="CDD" id="cd01647">
    <property type="entry name" value="RT_LTR"/>
    <property type="match status" value="1"/>
</dbReference>
<dbReference type="PANTHER" id="PTHR24559">
    <property type="entry name" value="TRANSPOSON TY3-I GAG-POL POLYPROTEIN"/>
    <property type="match status" value="1"/>
</dbReference>